<proteinExistence type="predicted"/>
<protein>
    <submittedName>
        <fullName evidence="1">Uncharacterized protein</fullName>
    </submittedName>
</protein>
<gene>
    <name evidence="1" type="ORF">GXX48_03080</name>
</gene>
<dbReference type="Proteomes" id="UP000551563">
    <property type="component" value="Unassembled WGS sequence"/>
</dbReference>
<organism evidence="1 2">
    <name type="scientific">Brucella intermedia</name>
    <dbReference type="NCBI Taxonomy" id="94625"/>
    <lineage>
        <taxon>Bacteria</taxon>
        <taxon>Pseudomonadati</taxon>
        <taxon>Pseudomonadota</taxon>
        <taxon>Alphaproteobacteria</taxon>
        <taxon>Hyphomicrobiales</taxon>
        <taxon>Brucellaceae</taxon>
        <taxon>Brucella/Ochrobactrum group</taxon>
        <taxon>Brucella</taxon>
    </lineage>
</organism>
<evidence type="ECO:0000313" key="1">
    <source>
        <dbReference type="EMBL" id="HHV66617.1"/>
    </source>
</evidence>
<comment type="caution">
    <text evidence="1">The sequence shown here is derived from an EMBL/GenBank/DDBJ whole genome shotgun (WGS) entry which is preliminary data.</text>
</comment>
<sequence length="279" mass="29917">MNDAGTIAGNFINAFAVNEGAIVHVLSGTMTTSAGGTLTATRRAAINDTLAIRFVGSNDGHKRVAAPGAGSIVLLDAVNASQRHAAQLSAAIRFKSSVAAIRRRSAPGNGTMRLLGRNDLHARRAVTPFGIIALRNARAAAVRRQTASGTNALRFLHWVNLRAFAPIYGKGTMRFRQSATAVRRVGLPSLGTIRMKGSGSATARRQISTSSMIKFLSSIRMPHARMTPTEEIRAMRMFEDLRMIAVPAALPIDVMSDDRTIIVPDSDRHIGNPDNEDPI</sequence>
<name>A0A7V6P8Y5_9HYPH</name>
<evidence type="ECO:0000313" key="2">
    <source>
        <dbReference type="Proteomes" id="UP000551563"/>
    </source>
</evidence>
<dbReference type="EMBL" id="DUMN01000103">
    <property type="protein sequence ID" value="HHV66617.1"/>
    <property type="molecule type" value="Genomic_DNA"/>
</dbReference>
<dbReference type="AlphaFoldDB" id="A0A7V6P8Y5"/>
<accession>A0A7V6P8Y5</accession>
<reference evidence="1 2" key="1">
    <citation type="journal article" date="2020" name="Biotechnol. Biofuels">
        <title>New insights from the biogas microbiome by comprehensive genome-resolved metagenomics of nearly 1600 species originating from multiple anaerobic digesters.</title>
        <authorList>
            <person name="Campanaro S."/>
            <person name="Treu L."/>
            <person name="Rodriguez-R L.M."/>
            <person name="Kovalovszki A."/>
            <person name="Ziels R.M."/>
            <person name="Maus I."/>
            <person name="Zhu X."/>
            <person name="Kougias P.G."/>
            <person name="Basile A."/>
            <person name="Luo G."/>
            <person name="Schluter A."/>
            <person name="Konstantinidis K.T."/>
            <person name="Angelidaki I."/>
        </authorList>
    </citation>
    <scope>NUCLEOTIDE SEQUENCE [LARGE SCALE GENOMIC DNA]</scope>
    <source>
        <strain evidence="1">AS04akNAM_66</strain>
    </source>
</reference>